<sequence length="57" mass="6611">MGFSLLIKERLSYIIKRKTLWGGVNTGIIYRRNAWGRLPPYYGPYTVCATVVGFNWI</sequence>
<comment type="caution">
    <text evidence="1">The sequence shown here is derived from an EMBL/GenBank/DDBJ whole genome shotgun (WGS) entry which is preliminary data.</text>
</comment>
<proteinExistence type="predicted"/>
<gene>
    <name evidence="1" type="ORF">OPHB3_2289</name>
</gene>
<evidence type="ECO:0000313" key="2">
    <source>
        <dbReference type="Proteomes" id="UP000052946"/>
    </source>
</evidence>
<reference evidence="2" key="1">
    <citation type="submission" date="2015-07" db="EMBL/GenBank/DDBJ databases">
        <title>Draft Genome Sequence of Oceanobacillus picturae Heshi-B3 that Was Isolated from Fermented Rice Bran with Aging Salted Mackerel, Which Was Named Heshiko as Traditional Fermented Seafood in Japan.</title>
        <authorList>
            <person name="Akuzawa S."/>
            <person name="Nakagawa J."/>
            <person name="Kanekatsu T."/>
            <person name="Kanesaki Y."/>
            <person name="Suzuki T."/>
        </authorList>
    </citation>
    <scope>NUCLEOTIDE SEQUENCE [LARGE SCALE GENOMIC DNA]</scope>
    <source>
        <strain evidence="2">Heshi-B3</strain>
    </source>
</reference>
<accession>A0A0U9I014</accession>
<dbReference type="AlphaFoldDB" id="A0A0U9I014"/>
<dbReference type="Proteomes" id="UP000052946">
    <property type="component" value="Unassembled WGS sequence"/>
</dbReference>
<name>A0A0U9I014_9BACI</name>
<organism evidence="1 2">
    <name type="scientific">Oceanobacillus picturae</name>
    <dbReference type="NCBI Taxonomy" id="171693"/>
    <lineage>
        <taxon>Bacteria</taxon>
        <taxon>Bacillati</taxon>
        <taxon>Bacillota</taxon>
        <taxon>Bacilli</taxon>
        <taxon>Bacillales</taxon>
        <taxon>Bacillaceae</taxon>
        <taxon>Oceanobacillus</taxon>
    </lineage>
</organism>
<evidence type="ECO:0000313" key="1">
    <source>
        <dbReference type="EMBL" id="GAQ18349.1"/>
    </source>
</evidence>
<protein>
    <submittedName>
        <fullName evidence="1">Tat pathway signal sequence domain protein</fullName>
    </submittedName>
</protein>
<reference evidence="1 2" key="2">
    <citation type="journal article" date="2016" name="Genome Announc.">
        <title>Draft Genome Sequence of Oceanobacillus picturae Heshi-B3, Isolated from Fermented Rice Bran in a Traditional Japanese Seafood Dish.</title>
        <authorList>
            <person name="Akuzawa S."/>
            <person name="Nagaoka J."/>
            <person name="Kanekatsu M."/>
            <person name="Kanesaki Y."/>
            <person name="Suzuki T."/>
        </authorList>
    </citation>
    <scope>NUCLEOTIDE SEQUENCE [LARGE SCALE GENOMIC DNA]</scope>
    <source>
        <strain evidence="1 2">Heshi-B3</strain>
    </source>
</reference>
<dbReference type="EMBL" id="BBXV01000027">
    <property type="protein sequence ID" value="GAQ18349.1"/>
    <property type="molecule type" value="Genomic_DNA"/>
</dbReference>